<sequence>MHRSKNMGVLLFMLVTGVLIGSLLGAVLSRFIPLLSYGPGPLGIKEFGIDLSIISFQLSFLIDLNLAGLLGVIIAVLIFKKL</sequence>
<evidence type="ECO:0000313" key="2">
    <source>
        <dbReference type="EMBL" id="MEN1762067.1"/>
    </source>
</evidence>
<keyword evidence="1" id="KW-1133">Transmembrane helix</keyword>
<comment type="caution">
    <text evidence="2">The sequence shown here is derived from an EMBL/GenBank/DDBJ whole genome shotgun (WGS) entry which is preliminary data.</text>
</comment>
<organism evidence="2 3">
    <name type="scientific">Anoxynatronum sibiricum</name>
    <dbReference type="NCBI Taxonomy" id="210623"/>
    <lineage>
        <taxon>Bacteria</taxon>
        <taxon>Bacillati</taxon>
        <taxon>Bacillota</taxon>
        <taxon>Clostridia</taxon>
        <taxon>Eubacteriales</taxon>
        <taxon>Clostridiaceae</taxon>
        <taxon>Anoxynatronum</taxon>
    </lineage>
</organism>
<accession>A0ABU9VY21</accession>
<dbReference type="Proteomes" id="UP001407405">
    <property type="component" value="Unassembled WGS sequence"/>
</dbReference>
<dbReference type="InterPro" id="IPR025470">
    <property type="entry name" value="DUF4321"/>
</dbReference>
<gene>
    <name evidence="2" type="ORF">AAIG11_16380</name>
</gene>
<name>A0ABU9VY21_9CLOT</name>
<evidence type="ECO:0000256" key="1">
    <source>
        <dbReference type="SAM" id="Phobius"/>
    </source>
</evidence>
<proteinExistence type="predicted"/>
<reference evidence="2 3" key="1">
    <citation type="submission" date="2024-04" db="EMBL/GenBank/DDBJ databases">
        <title>Genome sequencing and metabolic network reconstruction of aminoacids and betaine degradation by Anoxynatronum sibiricum.</title>
        <authorList>
            <person name="Detkova E.N."/>
            <person name="Boltjanskaja Y.V."/>
            <person name="Mardanov A.V."/>
            <person name="Kevbrin V."/>
        </authorList>
    </citation>
    <scope>NUCLEOTIDE SEQUENCE [LARGE SCALE GENOMIC DNA]</scope>
    <source>
        <strain evidence="2 3">Z-7981</strain>
    </source>
</reference>
<evidence type="ECO:0000313" key="3">
    <source>
        <dbReference type="Proteomes" id="UP001407405"/>
    </source>
</evidence>
<dbReference type="EMBL" id="JBCITM010000027">
    <property type="protein sequence ID" value="MEN1762067.1"/>
    <property type="molecule type" value="Genomic_DNA"/>
</dbReference>
<keyword evidence="1" id="KW-0812">Transmembrane</keyword>
<dbReference type="RefSeq" id="WP_343187347.1">
    <property type="nucleotide sequence ID" value="NZ_JBCITM010000027.1"/>
</dbReference>
<keyword evidence="3" id="KW-1185">Reference proteome</keyword>
<protein>
    <submittedName>
        <fullName evidence="2">DUF4321 domain-containing protein</fullName>
    </submittedName>
</protein>
<keyword evidence="1" id="KW-0472">Membrane</keyword>
<dbReference type="Pfam" id="PF14209">
    <property type="entry name" value="DUF4321"/>
    <property type="match status" value="1"/>
</dbReference>
<feature type="transmembrane region" description="Helical" evidence="1">
    <location>
        <begin position="53"/>
        <end position="79"/>
    </location>
</feature>